<dbReference type="Gene3D" id="2.20.28.10">
    <property type="match status" value="1"/>
</dbReference>
<comment type="subunit">
    <text evidence="12">Component of the MCM2-7 complex.</text>
</comment>
<dbReference type="GO" id="GO:0043596">
    <property type="term" value="C:nuclear replication fork"/>
    <property type="evidence" value="ECO:0007669"/>
    <property type="project" value="EnsemblFungi"/>
</dbReference>
<dbReference type="GO" id="GO:0031509">
    <property type="term" value="P:subtelomeric heterochromatin formation"/>
    <property type="evidence" value="ECO:0007669"/>
    <property type="project" value="EnsemblFungi"/>
</dbReference>
<dbReference type="GO" id="GO:0000727">
    <property type="term" value="P:double-strand break repair via break-induced replication"/>
    <property type="evidence" value="ECO:0007669"/>
    <property type="project" value="EnsemblFungi"/>
</dbReference>
<evidence type="ECO:0000256" key="5">
    <source>
        <dbReference type="ARBA" id="ARBA00022801"/>
    </source>
</evidence>
<keyword evidence="15" id="KW-1185">Reference proteome</keyword>
<dbReference type="InterPro" id="IPR041562">
    <property type="entry name" value="MCM_lid"/>
</dbReference>
<sequence length="714" mass="79056">MDRGQVYAVPVLPPQPQQAQQNNDAAIEQQQNRVATVAQFHRFVNHFRQDHQFILRDKLKSNCFVNQHFLEVDLALLSAFDEELANNVRERPANYLPMFEEALKQVAKDNGFVADLDEVPDFQVLLLSNANPIPVRELDSTYVSKLVKIHGITIAAANPTAKGTHIQIMCRTCRHTKVMPVGSGITGIQLPRKCDGEPVEGTTKECPLDPYLVIHDKSRFVDMQTLKLQESADVVPVGELPRHILLSCDRYLTNQVIPGVRIAVTGIYSIFNTKPLDEIILTTFSIQNSDVAIRSSYLRVVGMQSDADGGQQEYLAISRRPNLYEEFSNSIAPQIYGSADIKKAIACLLMGGSKKILPDGMKLRGDVNVLLLGDPGTAKSQLLKFVEKVAPTAVYTSGKGSSAAGLTASVVRDPGTREFYLEAGAMVLADGGVVCIDEFDKMREEDRVAIHEAMEQQTISIAKAGITTILNSRASVLAAANPVFGRYDDMKSPGENIDFQSTILSRFDLIFIVKDEHDDARDKLLAKHVVGIHTNDKIVEAVGEVSMATMRGYISYCKNKCAPRLSPEGAQLLSSHFVDVRSRVRGMETKSAIPITVRQLEAIIRLSLSTTATENHVNEAIRLFNYSTMSAVQAQQVDGLSQNEFSTEVAKVQAYIRRRVPIGGRISTATLKDQLIEEPQNFRIPAIDRAISMLLQKEVLRFEKRRLAVVRIAN</sequence>
<dbReference type="PANTHER" id="PTHR11630">
    <property type="entry name" value="DNA REPLICATION LICENSING FACTOR MCM FAMILY MEMBER"/>
    <property type="match status" value="1"/>
</dbReference>
<dbReference type="PANTHER" id="PTHR11630:SF42">
    <property type="entry name" value="DNA REPLICATION LICENSING FACTOR MCM5"/>
    <property type="match status" value="1"/>
</dbReference>
<dbReference type="InterPro" id="IPR012340">
    <property type="entry name" value="NA-bd_OB-fold"/>
</dbReference>
<keyword evidence="4 11" id="KW-0547">Nucleotide-binding</keyword>
<comment type="caution">
    <text evidence="14">The sequence shown here is derived from an EMBL/GenBank/DDBJ whole genome shotgun (WGS) entry which is preliminary data.</text>
</comment>
<dbReference type="EMBL" id="MCGO01000067">
    <property type="protein sequence ID" value="ORY33527.1"/>
    <property type="molecule type" value="Genomic_DNA"/>
</dbReference>
<dbReference type="Gene3D" id="3.40.50.300">
    <property type="entry name" value="P-loop containing nucleotide triphosphate hydrolases"/>
    <property type="match status" value="1"/>
</dbReference>
<dbReference type="InterPro" id="IPR054125">
    <property type="entry name" value="MCM5_C"/>
</dbReference>
<dbReference type="GO" id="GO:0030174">
    <property type="term" value="P:regulation of DNA-templated DNA replication initiation"/>
    <property type="evidence" value="ECO:0007669"/>
    <property type="project" value="EnsemblFungi"/>
</dbReference>
<organism evidence="14 15">
    <name type="scientific">Rhizoclosmatium globosum</name>
    <dbReference type="NCBI Taxonomy" id="329046"/>
    <lineage>
        <taxon>Eukaryota</taxon>
        <taxon>Fungi</taxon>
        <taxon>Fungi incertae sedis</taxon>
        <taxon>Chytridiomycota</taxon>
        <taxon>Chytridiomycota incertae sedis</taxon>
        <taxon>Chytridiomycetes</taxon>
        <taxon>Chytridiales</taxon>
        <taxon>Chytriomycetaceae</taxon>
        <taxon>Rhizoclosmatium</taxon>
    </lineage>
</organism>
<keyword evidence="9 12" id="KW-0539">Nucleus</keyword>
<dbReference type="GO" id="GO:0006267">
    <property type="term" value="P:pre-replicative complex assembly involved in nuclear cell cycle DNA replication"/>
    <property type="evidence" value="ECO:0007669"/>
    <property type="project" value="EnsemblFungi"/>
</dbReference>
<evidence type="ECO:0000256" key="11">
    <source>
        <dbReference type="RuleBase" id="RU004070"/>
    </source>
</evidence>
<dbReference type="Gene3D" id="2.40.50.140">
    <property type="entry name" value="Nucleic acid-binding proteins"/>
    <property type="match status" value="1"/>
</dbReference>
<dbReference type="AlphaFoldDB" id="A0A1Y2BGA8"/>
<dbReference type="InterPro" id="IPR027925">
    <property type="entry name" value="MCM_N"/>
</dbReference>
<feature type="domain" description="MCM C-terminal AAA(+) ATPase" evidence="13">
    <location>
        <begin position="323"/>
        <end position="529"/>
    </location>
</feature>
<dbReference type="GO" id="GO:0003688">
    <property type="term" value="F:DNA replication origin binding"/>
    <property type="evidence" value="ECO:0007669"/>
    <property type="project" value="UniProtKB-UniRule"/>
</dbReference>
<evidence type="ECO:0000259" key="13">
    <source>
        <dbReference type="PROSITE" id="PS50051"/>
    </source>
</evidence>
<protein>
    <recommendedName>
        <fullName evidence="12">DNA replication licensing factor MCM5</fullName>
        <ecNumber evidence="12">3.6.4.12</ecNumber>
    </recommendedName>
</protein>
<evidence type="ECO:0000256" key="12">
    <source>
        <dbReference type="RuleBase" id="RU368063"/>
    </source>
</evidence>
<dbReference type="PRINTS" id="PR01657">
    <property type="entry name" value="MCMFAMILY"/>
</dbReference>
<dbReference type="FunFam" id="3.40.50.300:FF:000826">
    <property type="entry name" value="Replicative DNA helicase Mcm"/>
    <property type="match status" value="1"/>
</dbReference>
<comment type="subcellular location">
    <subcellularLocation>
        <location evidence="1 12">Nucleus</location>
    </subcellularLocation>
</comment>
<dbReference type="InterPro" id="IPR018525">
    <property type="entry name" value="MCM_CS"/>
</dbReference>
<dbReference type="SUPFAM" id="SSF52540">
    <property type="entry name" value="P-loop containing nucleoside triphosphate hydrolases"/>
    <property type="match status" value="1"/>
</dbReference>
<dbReference type="Proteomes" id="UP000193642">
    <property type="component" value="Unassembled WGS sequence"/>
</dbReference>
<comment type="similarity">
    <text evidence="2 11">Belongs to the MCM family.</text>
</comment>
<dbReference type="GO" id="GO:0003697">
    <property type="term" value="F:single-stranded DNA binding"/>
    <property type="evidence" value="ECO:0007669"/>
    <property type="project" value="EnsemblFungi"/>
</dbReference>
<dbReference type="Gene3D" id="3.30.1640.10">
    <property type="entry name" value="mini-chromosome maintenance (MCM) complex, chain A, domain 1"/>
    <property type="match status" value="1"/>
</dbReference>
<keyword evidence="7 11" id="KW-0067">ATP-binding</keyword>
<accession>A0A1Y2BGA8</accession>
<dbReference type="Pfam" id="PF14551">
    <property type="entry name" value="MCM_N"/>
    <property type="match status" value="1"/>
</dbReference>
<evidence type="ECO:0000256" key="7">
    <source>
        <dbReference type="ARBA" id="ARBA00022840"/>
    </source>
</evidence>
<dbReference type="FunFam" id="2.20.28.10:FF:000005">
    <property type="entry name" value="DNA helicase"/>
    <property type="match status" value="1"/>
</dbReference>
<evidence type="ECO:0000313" key="14">
    <source>
        <dbReference type="EMBL" id="ORY33527.1"/>
    </source>
</evidence>
<keyword evidence="5 12" id="KW-0378">Hydrolase</keyword>
<keyword evidence="8 11" id="KW-0238">DNA-binding</keyword>
<dbReference type="GO" id="GO:0000781">
    <property type="term" value="C:chromosome, telomeric region"/>
    <property type="evidence" value="ECO:0007669"/>
    <property type="project" value="EnsemblFungi"/>
</dbReference>
<dbReference type="Pfam" id="PF21933">
    <property type="entry name" value="MCM5_C"/>
    <property type="match status" value="1"/>
</dbReference>
<dbReference type="GO" id="GO:0006270">
    <property type="term" value="P:DNA replication initiation"/>
    <property type="evidence" value="ECO:0007669"/>
    <property type="project" value="UniProtKB-UniRule"/>
</dbReference>
<evidence type="ECO:0000256" key="6">
    <source>
        <dbReference type="ARBA" id="ARBA00022806"/>
    </source>
</evidence>
<evidence type="ECO:0000256" key="4">
    <source>
        <dbReference type="ARBA" id="ARBA00022741"/>
    </source>
</evidence>
<dbReference type="GO" id="GO:0043138">
    <property type="term" value="F:3'-5' DNA helicase activity"/>
    <property type="evidence" value="ECO:0007669"/>
    <property type="project" value="TreeGrafter"/>
</dbReference>
<name>A0A1Y2BGA8_9FUNG</name>
<dbReference type="InterPro" id="IPR001208">
    <property type="entry name" value="MCM_dom"/>
</dbReference>
<keyword evidence="10 12" id="KW-0131">Cell cycle</keyword>
<dbReference type="PROSITE" id="PS00847">
    <property type="entry name" value="MCM_1"/>
    <property type="match status" value="1"/>
</dbReference>
<dbReference type="Pfam" id="PF17207">
    <property type="entry name" value="MCM_OB"/>
    <property type="match status" value="1"/>
</dbReference>
<dbReference type="Pfam" id="PF17855">
    <property type="entry name" value="MCM_lid"/>
    <property type="match status" value="1"/>
</dbReference>
<evidence type="ECO:0000256" key="10">
    <source>
        <dbReference type="ARBA" id="ARBA00023306"/>
    </source>
</evidence>
<dbReference type="GO" id="GO:0016887">
    <property type="term" value="F:ATP hydrolysis activity"/>
    <property type="evidence" value="ECO:0007669"/>
    <property type="project" value="RHEA"/>
</dbReference>
<dbReference type="GO" id="GO:0017116">
    <property type="term" value="F:single-stranded DNA helicase activity"/>
    <property type="evidence" value="ECO:0007669"/>
    <property type="project" value="EnsemblFungi"/>
</dbReference>
<gene>
    <name evidence="14" type="ORF">BCR33DRAFT_755012</name>
</gene>
<evidence type="ECO:0000256" key="1">
    <source>
        <dbReference type="ARBA" id="ARBA00004123"/>
    </source>
</evidence>
<dbReference type="OrthoDB" id="10036721at2759"/>
<keyword evidence="3 12" id="KW-0235">DNA replication</keyword>
<dbReference type="InterPro" id="IPR027417">
    <property type="entry name" value="P-loop_NTPase"/>
</dbReference>
<dbReference type="InterPro" id="IPR031327">
    <property type="entry name" value="MCM"/>
</dbReference>
<dbReference type="GO" id="GO:0006368">
    <property type="term" value="P:transcription elongation by RNA polymerase II"/>
    <property type="evidence" value="ECO:0007669"/>
    <property type="project" value="EnsemblFungi"/>
</dbReference>
<dbReference type="Pfam" id="PF00493">
    <property type="entry name" value="MCM"/>
    <property type="match status" value="1"/>
</dbReference>
<evidence type="ECO:0000313" key="15">
    <source>
        <dbReference type="Proteomes" id="UP000193642"/>
    </source>
</evidence>
<comment type="catalytic activity">
    <reaction evidence="12">
        <text>ATP + H2O = ADP + phosphate + H(+)</text>
        <dbReference type="Rhea" id="RHEA:13065"/>
        <dbReference type="ChEBI" id="CHEBI:15377"/>
        <dbReference type="ChEBI" id="CHEBI:15378"/>
        <dbReference type="ChEBI" id="CHEBI:30616"/>
        <dbReference type="ChEBI" id="CHEBI:43474"/>
        <dbReference type="ChEBI" id="CHEBI:456216"/>
        <dbReference type="EC" id="3.6.4.12"/>
    </reaction>
</comment>
<dbReference type="GO" id="GO:0005656">
    <property type="term" value="C:nuclear pre-replicative complex"/>
    <property type="evidence" value="ECO:0007669"/>
    <property type="project" value="EnsemblFungi"/>
</dbReference>
<dbReference type="GO" id="GO:0005524">
    <property type="term" value="F:ATP binding"/>
    <property type="evidence" value="ECO:0007669"/>
    <property type="project" value="UniProtKB-UniRule"/>
</dbReference>
<dbReference type="EC" id="3.6.4.12" evidence="12"/>
<evidence type="ECO:0000256" key="2">
    <source>
        <dbReference type="ARBA" id="ARBA00008010"/>
    </source>
</evidence>
<dbReference type="STRING" id="329046.A0A1Y2BGA8"/>
<dbReference type="PROSITE" id="PS50051">
    <property type="entry name" value="MCM_2"/>
    <property type="match status" value="1"/>
</dbReference>
<evidence type="ECO:0000256" key="9">
    <source>
        <dbReference type="ARBA" id="ARBA00023242"/>
    </source>
</evidence>
<dbReference type="GO" id="GO:0005737">
    <property type="term" value="C:cytoplasm"/>
    <property type="evidence" value="ECO:0007669"/>
    <property type="project" value="EnsemblFungi"/>
</dbReference>
<dbReference type="GO" id="GO:0006279">
    <property type="term" value="P:premeiotic DNA replication"/>
    <property type="evidence" value="ECO:0007669"/>
    <property type="project" value="EnsemblFungi"/>
</dbReference>
<evidence type="ECO:0000256" key="8">
    <source>
        <dbReference type="ARBA" id="ARBA00023125"/>
    </source>
</evidence>
<dbReference type="GO" id="GO:0071162">
    <property type="term" value="C:CMG complex"/>
    <property type="evidence" value="ECO:0007669"/>
    <property type="project" value="EnsemblFungi"/>
</dbReference>
<keyword evidence="6 12" id="KW-0347">Helicase</keyword>
<dbReference type="SMART" id="SM00350">
    <property type="entry name" value="MCM"/>
    <property type="match status" value="1"/>
</dbReference>
<dbReference type="InterPro" id="IPR008048">
    <property type="entry name" value="MCM5"/>
</dbReference>
<dbReference type="SUPFAM" id="SSF50249">
    <property type="entry name" value="Nucleic acid-binding proteins"/>
    <property type="match status" value="1"/>
</dbReference>
<proteinExistence type="inferred from homology"/>
<comment type="function">
    <text evidence="12">Acts as component of the MCM2-7 complex (MCM complex) which is the replicative helicase essential for 'once per cell cycle' DNA replication initiation and elongation in eukaryotic cells. The active ATPase sites in the MCM2-7 ring are formed through the interaction surfaces of two neighboring subunits such that a critical structure of a conserved arginine finger motif is provided in trans relative to the ATP-binding site of the Walker A box of the adjacent subunit. The six ATPase active sites, however, are likely to contribute differentially to the complex helicase activity.</text>
</comment>
<dbReference type="PRINTS" id="PR01661">
    <property type="entry name" value="MCMPROTEIN5"/>
</dbReference>
<dbReference type="CDD" id="cd17756">
    <property type="entry name" value="MCM5"/>
    <property type="match status" value="1"/>
</dbReference>
<reference evidence="14 15" key="1">
    <citation type="submission" date="2016-07" db="EMBL/GenBank/DDBJ databases">
        <title>Pervasive Adenine N6-methylation of Active Genes in Fungi.</title>
        <authorList>
            <consortium name="DOE Joint Genome Institute"/>
            <person name="Mondo S.J."/>
            <person name="Dannebaum R.O."/>
            <person name="Kuo R.C."/>
            <person name="Labutti K."/>
            <person name="Haridas S."/>
            <person name="Kuo A."/>
            <person name="Salamov A."/>
            <person name="Ahrendt S.R."/>
            <person name="Lipzen A."/>
            <person name="Sullivan W."/>
            <person name="Andreopoulos W.B."/>
            <person name="Clum A."/>
            <person name="Lindquist E."/>
            <person name="Daum C."/>
            <person name="Ramamoorthy G.K."/>
            <person name="Gryganskyi A."/>
            <person name="Culley D."/>
            <person name="Magnuson J.K."/>
            <person name="James T.Y."/>
            <person name="O'Malley M.A."/>
            <person name="Stajich J.E."/>
            <person name="Spatafora J.W."/>
            <person name="Visel A."/>
            <person name="Grigoriev I.V."/>
        </authorList>
    </citation>
    <scope>NUCLEOTIDE SEQUENCE [LARGE SCALE GENOMIC DNA]</scope>
    <source>
        <strain evidence="14 15">JEL800</strain>
    </source>
</reference>
<dbReference type="InterPro" id="IPR033762">
    <property type="entry name" value="MCM_OB"/>
</dbReference>
<evidence type="ECO:0000256" key="3">
    <source>
        <dbReference type="ARBA" id="ARBA00022705"/>
    </source>
</evidence>
<dbReference type="GO" id="GO:0003682">
    <property type="term" value="F:chromatin binding"/>
    <property type="evidence" value="ECO:0007669"/>
    <property type="project" value="EnsemblFungi"/>
</dbReference>
<dbReference type="GO" id="GO:0042555">
    <property type="term" value="C:MCM complex"/>
    <property type="evidence" value="ECO:0007669"/>
    <property type="project" value="UniProtKB-UniRule"/>
</dbReference>